<dbReference type="Gene3D" id="3.40.50.300">
    <property type="entry name" value="P-loop containing nucleotide triphosphate hydrolases"/>
    <property type="match status" value="2"/>
</dbReference>
<dbReference type="InterPro" id="IPR018982">
    <property type="entry name" value="RQC_domain"/>
</dbReference>
<evidence type="ECO:0000256" key="8">
    <source>
        <dbReference type="ARBA" id="ARBA00022801"/>
    </source>
</evidence>
<dbReference type="InterPro" id="IPR002464">
    <property type="entry name" value="DNA/RNA_helicase_DEAH_CS"/>
</dbReference>
<evidence type="ECO:0000256" key="18">
    <source>
        <dbReference type="ARBA" id="ARBA00044542"/>
    </source>
</evidence>
<keyword evidence="29" id="KW-1185">Reference proteome</keyword>
<dbReference type="Pfam" id="PF00271">
    <property type="entry name" value="Helicase_C"/>
    <property type="match status" value="1"/>
</dbReference>
<feature type="domain" description="Helicase ATP-binding" evidence="25">
    <location>
        <begin position="705"/>
        <end position="880"/>
    </location>
</feature>
<feature type="domain" description="Helicase C-terminal" evidence="26">
    <location>
        <begin position="907"/>
        <end position="1053"/>
    </location>
</feature>
<protein>
    <recommendedName>
        <fullName evidence="20">RecQ-like DNA helicase BLM</fullName>
        <ecNumber evidence="17">5.6.2.4</ecNumber>
    </recommendedName>
    <alternativeName>
        <fullName evidence="21">Bloom syndrome protein homolog</fullName>
    </alternativeName>
    <alternativeName>
        <fullName evidence="18">DNA 3'-5' helicase BLM</fullName>
    </alternativeName>
    <alternativeName>
        <fullName evidence="22">RecQ helicase homolog</fullName>
    </alternativeName>
</protein>
<dbReference type="InParanoid" id="B0WJH9"/>
<dbReference type="InterPro" id="IPR044876">
    <property type="entry name" value="HRDC_dom_sf"/>
</dbReference>
<evidence type="ECO:0000256" key="12">
    <source>
        <dbReference type="ARBA" id="ARBA00023125"/>
    </source>
</evidence>
<evidence type="ECO:0000256" key="13">
    <source>
        <dbReference type="ARBA" id="ARBA00023204"/>
    </source>
</evidence>
<dbReference type="eggNOG" id="KOG0351">
    <property type="taxonomic scope" value="Eukaryota"/>
</dbReference>
<dbReference type="PANTHER" id="PTHR13710:SF153">
    <property type="entry name" value="RECQ-LIKE DNA HELICASE BLM"/>
    <property type="match status" value="1"/>
</dbReference>
<dbReference type="GO" id="GO:0005524">
    <property type="term" value="F:ATP binding"/>
    <property type="evidence" value="ECO:0007669"/>
    <property type="project" value="UniProtKB-KW"/>
</dbReference>
<gene>
    <name evidence="28" type="primary">6039222</name>
    <name evidence="27" type="ORF">CpipJ_CPIJ007633</name>
</gene>
<feature type="compositionally biased region" description="Low complexity" evidence="23">
    <location>
        <begin position="1397"/>
        <end position="1417"/>
    </location>
</feature>
<dbReference type="SMART" id="SM00490">
    <property type="entry name" value="HELICc"/>
    <property type="match status" value="1"/>
</dbReference>
<dbReference type="InterPro" id="IPR036388">
    <property type="entry name" value="WH-like_DNA-bd_sf"/>
</dbReference>
<dbReference type="EnsemblMetazoa" id="CPIJ007633-RA">
    <property type="protein sequence ID" value="CPIJ007633-PA"/>
    <property type="gene ID" value="CPIJ007633"/>
</dbReference>
<keyword evidence="9 27" id="KW-0347">Helicase</keyword>
<evidence type="ECO:0000256" key="17">
    <source>
        <dbReference type="ARBA" id="ARBA00034808"/>
    </source>
</evidence>
<evidence type="ECO:0000313" key="27">
    <source>
        <dbReference type="EMBL" id="EDS29175.1"/>
    </source>
</evidence>
<dbReference type="InterPro" id="IPR027417">
    <property type="entry name" value="P-loop_NTPase"/>
</dbReference>
<dbReference type="InterPro" id="IPR011545">
    <property type="entry name" value="DEAD/DEAH_box_helicase_dom"/>
</dbReference>
<name>B0WJH9_CULQU</name>
<dbReference type="VEuPathDB" id="VectorBase:CPIJ007633"/>
<comment type="catalytic activity">
    <reaction evidence="16">
        <text>Couples ATP hydrolysis with the unwinding of duplex DNA by translocating in the 3'-5' direction.</text>
        <dbReference type="EC" id="5.6.2.4"/>
    </reaction>
</comment>
<comment type="similarity">
    <text evidence="3">Belongs to the helicase family. RecQ subfamily.</text>
</comment>
<keyword evidence="8" id="KW-0378">Hydrolase</keyword>
<dbReference type="GO" id="GO:0005634">
    <property type="term" value="C:nucleus"/>
    <property type="evidence" value="ECO:0007669"/>
    <property type="project" value="UniProtKB-SubCell"/>
</dbReference>
<evidence type="ECO:0000256" key="7">
    <source>
        <dbReference type="ARBA" id="ARBA00022763"/>
    </source>
</evidence>
<dbReference type="FunFam" id="1.10.10.10:FF:000495">
    <property type="entry name" value="RecQ family helicase MusN"/>
    <property type="match status" value="1"/>
</dbReference>
<evidence type="ECO:0000256" key="1">
    <source>
        <dbReference type="ARBA" id="ARBA00001947"/>
    </source>
</evidence>
<organism>
    <name type="scientific">Culex quinquefasciatus</name>
    <name type="common">Southern house mosquito</name>
    <name type="synonym">Culex pungens</name>
    <dbReference type="NCBI Taxonomy" id="7176"/>
    <lineage>
        <taxon>Eukaryota</taxon>
        <taxon>Metazoa</taxon>
        <taxon>Ecdysozoa</taxon>
        <taxon>Arthropoda</taxon>
        <taxon>Hexapoda</taxon>
        <taxon>Insecta</taxon>
        <taxon>Pterygota</taxon>
        <taxon>Neoptera</taxon>
        <taxon>Endopterygota</taxon>
        <taxon>Diptera</taxon>
        <taxon>Nematocera</taxon>
        <taxon>Culicoidea</taxon>
        <taxon>Culicidae</taxon>
        <taxon>Culicinae</taxon>
        <taxon>Culicini</taxon>
        <taxon>Culex</taxon>
        <taxon>Culex</taxon>
    </lineage>
</organism>
<feature type="region of interest" description="Disordered" evidence="23">
    <location>
        <begin position="1"/>
        <end position="43"/>
    </location>
</feature>
<dbReference type="NCBIfam" id="TIGR00614">
    <property type="entry name" value="recQ_fam"/>
    <property type="match status" value="1"/>
</dbReference>
<evidence type="ECO:0000256" key="9">
    <source>
        <dbReference type="ARBA" id="ARBA00022806"/>
    </source>
</evidence>
<keyword evidence="11" id="KW-0067">ATP-binding</keyword>
<evidence type="ECO:0000256" key="19">
    <source>
        <dbReference type="ARBA" id="ARBA00049360"/>
    </source>
</evidence>
<comment type="catalytic activity">
    <reaction evidence="19">
        <text>ATP + H2O = ADP + phosphate + H(+)</text>
        <dbReference type="Rhea" id="RHEA:13065"/>
        <dbReference type="ChEBI" id="CHEBI:15377"/>
        <dbReference type="ChEBI" id="CHEBI:15378"/>
        <dbReference type="ChEBI" id="CHEBI:30616"/>
        <dbReference type="ChEBI" id="CHEBI:43474"/>
        <dbReference type="ChEBI" id="CHEBI:456216"/>
    </reaction>
</comment>
<sequence length="1437" mass="159251">MSRKAPAGSSSKSDPKKQTSLKAFMAKKEPERSSSPVASVVTANDEKAKLISPSIFKPKVPRFKSKVEINPPKTVEILSSDSDGSPVKPRGKVSRVLSNDSLFEQPKNTSTADTETGQLDEYDLLVSKYCSQAAIVSQQLELELQNDTRYQEATKKLEANLAKISPQKPVGEGTSKGKFQYKVPKAQGGSLLAGLAEPLRKPIDLNDSSGSAKLEDDDDVFEFKKRAKPASCSTPVFKPKAPSSAAATIDSPPIFKPKVPSMVNNETPPTLFKPKAPLSLSNSKPLNPTASEFVPKETPPKFTFVPKQPVFGSTSKPAPLESTSDTLDRLLSPTKPKSTVQFDPELDDLMIDVLNDSRFKSKELSEAEVKKSCQYLQETSHVLLEKFYDIIAQIPDEHFNAIQGFRTGTYSKLKSLIENVRGKTKVSKKALENFKNLKKSSATGSRKSHSSTATRRNSLLDMVDGEPPPKSNGFTTSSVVYDEVFDVPETELFEPEMEQPPQQPPTPPAAEKTKPPAFVFKKPVYGATTPIGNKSVTLEQEDYVDDEEDIDSIMENIREAELIDQGKVNRRQLESIDLVTPESSFRRSEPRITFNAQETSLRNTQFIENVETQVDDDGWQVYDATQFESSNVIAVADSPPAPSASQQPFVPKPQNSLGNFHSGVRNDGLTGEFDGMKYPHSDTLQIVFRETFGLRSFRPNQLQVINATLLGHDCFVLMPTGGGKSLCYQLPAIMTEGVTIVVSPLKSLIHDQVNKLGSLDIPAAHLSGEVSYADQQKIYADLSSPKPVLKLLYVTPEKISSSGRFQNILTELYRMKQLGRFVIDEAHCVSAWGHDFRPDYKKLSVLREQFPTIPVMALTATANPRVRIDVLKQLGLGRNTKWFLCSFNRPNLKYIIRPKQGVATKAEIMELIKKKFPRATGIVYCLSKKDCDQLSAEMRCAGIKAKSYHAGLGDAEREATQKDWITDKIKVVCATIAFGMGIDKPDVRYVIHHSMPKSIEGYYQEAGRAGRDGELATCVLFYNYSDMLRYRKMMDHDSSIPFEAKQVHLHNLFRMVNYCENVADCRRTQQLDYFAEHFTREQCLENRASACDNCLMQNEYKTVDATDDCIAIAKSVRDLCAGRNRFTLLHLVEVFKGSEQKKIMENGHNRTAYHGRLKAWDRSDIQRLMHKLVIEDYLKEDLIFSNDIPQAYIKIGSRIEKLMNREVRISFSLKEKTAGKRVQQIDVGNEQKQLDTQSNAQIKELQERCYNDLLEICRSLAAQKNVTLASVMNMQALKAMAERLPESQQEMLALPHVTKANFEKYGQQLLEITQNYAAEKLSLMLDLEAIGGGGGDGDSEDSGSESGDDGTDWGRLAREASASGSAGSGKRRRSWGAGGRGTKRFRKGRAKSKTGGRAKATGARGAAAKRGATRGGSSSRGGRSGGSGLGLLPMPGW</sequence>
<dbReference type="PANTHER" id="PTHR13710">
    <property type="entry name" value="DNA HELICASE RECQ FAMILY MEMBER"/>
    <property type="match status" value="1"/>
</dbReference>
<dbReference type="Pfam" id="PF00270">
    <property type="entry name" value="DEAD"/>
    <property type="match status" value="1"/>
</dbReference>
<keyword evidence="15" id="KW-0539">Nucleus</keyword>
<dbReference type="SMART" id="SM00956">
    <property type="entry name" value="RQC"/>
    <property type="match status" value="1"/>
</dbReference>
<keyword evidence="5" id="KW-0479">Metal-binding</keyword>
<reference evidence="27" key="1">
    <citation type="submission" date="2007-03" db="EMBL/GenBank/DDBJ databases">
        <title>Annotation of Culex pipiens quinquefasciatus.</title>
        <authorList>
            <consortium name="The Broad Institute Genome Sequencing Platform"/>
            <person name="Atkinson P.W."/>
            <person name="Hemingway J."/>
            <person name="Christensen B.M."/>
            <person name="Higgs S."/>
            <person name="Kodira C."/>
            <person name="Hannick L."/>
            <person name="Megy K."/>
            <person name="O'Leary S."/>
            <person name="Pearson M."/>
            <person name="Haas B.J."/>
            <person name="Mauceli E."/>
            <person name="Wortman J.R."/>
            <person name="Lee N.H."/>
            <person name="Guigo R."/>
            <person name="Stanke M."/>
            <person name="Alvarado L."/>
            <person name="Amedeo P."/>
            <person name="Antoine C.H."/>
            <person name="Arensburger P."/>
            <person name="Bidwell S.L."/>
            <person name="Crawford M."/>
            <person name="Camaro F."/>
            <person name="Devon K."/>
            <person name="Engels R."/>
            <person name="Hammond M."/>
            <person name="Howarth C."/>
            <person name="Koehrsen M."/>
            <person name="Lawson D."/>
            <person name="Montgomery P."/>
            <person name="Nene V."/>
            <person name="Nusbaum C."/>
            <person name="Puiu D."/>
            <person name="Romero-Severson J."/>
            <person name="Severson D.W."/>
            <person name="Shumway M."/>
            <person name="Sisk P."/>
            <person name="Stolte C."/>
            <person name="Zeng Q."/>
            <person name="Eisenstadt E."/>
            <person name="Fraser-Liggett C."/>
            <person name="Strausberg R."/>
            <person name="Galagan J."/>
            <person name="Birren B."/>
            <person name="Collins F.H."/>
        </authorList>
    </citation>
    <scope>NUCLEOTIDE SEQUENCE [LARGE SCALE GENOMIC DNA]</scope>
    <source>
        <strain evidence="27">JHB</strain>
    </source>
</reference>
<dbReference type="GO" id="GO:0016787">
    <property type="term" value="F:hydrolase activity"/>
    <property type="evidence" value="ECO:0007669"/>
    <property type="project" value="UniProtKB-KW"/>
</dbReference>
<dbReference type="InterPro" id="IPR002121">
    <property type="entry name" value="HRDC_dom"/>
</dbReference>
<evidence type="ECO:0000313" key="29">
    <source>
        <dbReference type="Proteomes" id="UP000002320"/>
    </source>
</evidence>
<feature type="region of interest" description="Disordered" evidence="23">
    <location>
        <begin position="638"/>
        <end position="657"/>
    </location>
</feature>
<reference evidence="28" key="2">
    <citation type="submission" date="2021-02" db="UniProtKB">
        <authorList>
            <consortium name="EnsemblMetazoa"/>
        </authorList>
    </citation>
    <scope>IDENTIFICATION</scope>
    <source>
        <strain evidence="28">JHB</strain>
    </source>
</reference>
<dbReference type="OrthoDB" id="10261556at2759"/>
<feature type="region of interest" description="Disordered" evidence="23">
    <location>
        <begin position="231"/>
        <end position="281"/>
    </location>
</feature>
<dbReference type="InterPro" id="IPR004589">
    <property type="entry name" value="DNA_helicase_ATP-dep_RecQ"/>
</dbReference>
<evidence type="ECO:0000256" key="3">
    <source>
        <dbReference type="ARBA" id="ARBA00005446"/>
    </source>
</evidence>
<dbReference type="SUPFAM" id="SSF47819">
    <property type="entry name" value="HRDC-like"/>
    <property type="match status" value="1"/>
</dbReference>
<evidence type="ECO:0000259" key="26">
    <source>
        <dbReference type="PROSITE" id="PS51194"/>
    </source>
</evidence>
<evidence type="ECO:0000256" key="4">
    <source>
        <dbReference type="ARBA" id="ARBA00022705"/>
    </source>
</evidence>
<dbReference type="GO" id="GO:0043138">
    <property type="term" value="F:3'-5' DNA helicase activity"/>
    <property type="evidence" value="ECO:0007669"/>
    <property type="project" value="UniProtKB-EC"/>
</dbReference>
<dbReference type="SMART" id="SM00487">
    <property type="entry name" value="DEXDc"/>
    <property type="match status" value="1"/>
</dbReference>
<keyword evidence="4" id="KW-0235">DNA replication</keyword>
<dbReference type="InterPro" id="IPR010997">
    <property type="entry name" value="HRDC-like_sf"/>
</dbReference>
<dbReference type="OMA" id="ACDNCLM"/>
<dbReference type="GO" id="GO:0005737">
    <property type="term" value="C:cytoplasm"/>
    <property type="evidence" value="ECO:0007669"/>
    <property type="project" value="TreeGrafter"/>
</dbReference>
<keyword evidence="10" id="KW-0862">Zinc</keyword>
<feature type="compositionally biased region" description="Acidic residues" evidence="23">
    <location>
        <begin position="1337"/>
        <end position="1351"/>
    </location>
</feature>
<dbReference type="VEuPathDB" id="VectorBase:CQUJHB015670"/>
<keyword evidence="6" id="KW-0547">Nucleotide-binding</keyword>
<evidence type="ECO:0000313" key="28">
    <source>
        <dbReference type="EnsemblMetazoa" id="CPIJ007633-PA"/>
    </source>
</evidence>
<dbReference type="PROSITE" id="PS51194">
    <property type="entry name" value="HELICASE_CTER"/>
    <property type="match status" value="1"/>
</dbReference>
<dbReference type="GO" id="GO:0007131">
    <property type="term" value="P:reciprocal meiotic recombination"/>
    <property type="evidence" value="ECO:0007669"/>
    <property type="project" value="UniProtKB-ARBA"/>
</dbReference>
<evidence type="ECO:0000259" key="24">
    <source>
        <dbReference type="PROSITE" id="PS50967"/>
    </source>
</evidence>
<feature type="compositionally biased region" description="Basic residues" evidence="23">
    <location>
        <begin position="1381"/>
        <end position="1396"/>
    </location>
</feature>
<feature type="compositionally biased region" description="Gly residues" evidence="23">
    <location>
        <begin position="1418"/>
        <end position="1429"/>
    </location>
</feature>
<evidence type="ECO:0000259" key="25">
    <source>
        <dbReference type="PROSITE" id="PS51192"/>
    </source>
</evidence>
<evidence type="ECO:0000256" key="2">
    <source>
        <dbReference type="ARBA" id="ARBA00004123"/>
    </source>
</evidence>
<dbReference type="EC" id="5.6.2.4" evidence="17"/>
<feature type="region of interest" description="Disordered" evidence="23">
    <location>
        <begin position="70"/>
        <end position="117"/>
    </location>
</feature>
<keyword evidence="12" id="KW-0238">DNA-binding</keyword>
<dbReference type="FunFam" id="1.10.150.80:FF:000013">
    <property type="entry name" value="Bloom syndrome protein homolog"/>
    <property type="match status" value="1"/>
</dbReference>
<proteinExistence type="inferred from homology"/>
<dbReference type="SUPFAM" id="SSF52540">
    <property type="entry name" value="P-loop containing nucleoside triphosphate hydrolases"/>
    <property type="match status" value="2"/>
</dbReference>
<evidence type="ECO:0000256" key="6">
    <source>
        <dbReference type="ARBA" id="ARBA00022741"/>
    </source>
</evidence>
<evidence type="ECO:0000256" key="11">
    <source>
        <dbReference type="ARBA" id="ARBA00022840"/>
    </source>
</evidence>
<dbReference type="Pfam" id="PF09382">
    <property type="entry name" value="RQC"/>
    <property type="match status" value="1"/>
</dbReference>
<dbReference type="SMART" id="SM00341">
    <property type="entry name" value="HRDC"/>
    <property type="match status" value="1"/>
</dbReference>
<feature type="domain" description="HRDC" evidence="24">
    <location>
        <begin position="1243"/>
        <end position="1323"/>
    </location>
</feature>
<dbReference type="PROSITE" id="PS51192">
    <property type="entry name" value="HELICASE_ATP_BIND_1"/>
    <property type="match status" value="1"/>
</dbReference>
<feature type="region of interest" description="Disordered" evidence="23">
    <location>
        <begin position="313"/>
        <end position="341"/>
    </location>
</feature>
<feature type="region of interest" description="Disordered" evidence="23">
    <location>
        <begin position="1332"/>
        <end position="1437"/>
    </location>
</feature>
<dbReference type="GO" id="GO:0009378">
    <property type="term" value="F:four-way junction helicase activity"/>
    <property type="evidence" value="ECO:0007669"/>
    <property type="project" value="TreeGrafter"/>
</dbReference>
<evidence type="ECO:0000256" key="10">
    <source>
        <dbReference type="ARBA" id="ARBA00022833"/>
    </source>
</evidence>
<evidence type="ECO:0000256" key="20">
    <source>
        <dbReference type="ARBA" id="ARBA00073450"/>
    </source>
</evidence>
<dbReference type="FunFam" id="3.40.50.300:FF:000340">
    <property type="entry name" value="Bloom syndrome, RecQ helicase"/>
    <property type="match status" value="1"/>
</dbReference>
<dbReference type="GO" id="GO:0005694">
    <property type="term" value="C:chromosome"/>
    <property type="evidence" value="ECO:0007669"/>
    <property type="project" value="TreeGrafter"/>
</dbReference>
<evidence type="ECO:0000256" key="14">
    <source>
        <dbReference type="ARBA" id="ARBA00023235"/>
    </source>
</evidence>
<feature type="region of interest" description="Disordered" evidence="23">
    <location>
        <begin position="437"/>
        <end position="476"/>
    </location>
</feature>
<evidence type="ECO:0000256" key="5">
    <source>
        <dbReference type="ARBA" id="ARBA00022723"/>
    </source>
</evidence>
<evidence type="ECO:0000256" key="15">
    <source>
        <dbReference type="ARBA" id="ARBA00023242"/>
    </source>
</evidence>
<dbReference type="PROSITE" id="PS50967">
    <property type="entry name" value="HRDC"/>
    <property type="match status" value="1"/>
</dbReference>
<comment type="subcellular location">
    <subcellularLocation>
        <location evidence="2">Nucleus</location>
    </subcellularLocation>
</comment>
<dbReference type="KEGG" id="cqu:CpipJ_CPIJ007633"/>
<keyword evidence="13" id="KW-0234">DNA repair</keyword>
<dbReference type="Pfam" id="PF16124">
    <property type="entry name" value="RecQ_Zn_bind"/>
    <property type="match status" value="1"/>
</dbReference>
<evidence type="ECO:0000256" key="23">
    <source>
        <dbReference type="SAM" id="MobiDB-lite"/>
    </source>
</evidence>
<dbReference type="GO" id="GO:0000724">
    <property type="term" value="P:double-strand break repair via homologous recombination"/>
    <property type="evidence" value="ECO:0007669"/>
    <property type="project" value="TreeGrafter"/>
</dbReference>
<evidence type="ECO:0000256" key="22">
    <source>
        <dbReference type="ARBA" id="ARBA00076271"/>
    </source>
</evidence>
<comment type="cofactor">
    <cofactor evidence="1">
        <name>Zn(2+)</name>
        <dbReference type="ChEBI" id="CHEBI:29105"/>
    </cofactor>
</comment>
<dbReference type="FunFam" id="3.40.50.300:FF:000537">
    <property type="entry name" value="Bloom syndrome RecQ-like helicase"/>
    <property type="match status" value="1"/>
</dbReference>
<feature type="compositionally biased region" description="Polar residues" evidence="23">
    <location>
        <begin position="96"/>
        <end position="117"/>
    </location>
</feature>
<dbReference type="InterPro" id="IPR014001">
    <property type="entry name" value="Helicase_ATP-bd"/>
</dbReference>
<dbReference type="EMBL" id="DS231960">
    <property type="protein sequence ID" value="EDS29175.1"/>
    <property type="molecule type" value="Genomic_DNA"/>
</dbReference>
<dbReference type="GO" id="GO:0003677">
    <property type="term" value="F:DNA binding"/>
    <property type="evidence" value="ECO:0007669"/>
    <property type="project" value="UniProtKB-KW"/>
</dbReference>
<keyword evidence="7" id="KW-0227">DNA damage</keyword>
<dbReference type="STRING" id="7176.B0WJH9"/>
<dbReference type="PROSITE" id="PS00690">
    <property type="entry name" value="DEAH_ATP_HELICASE"/>
    <property type="match status" value="1"/>
</dbReference>
<dbReference type="Pfam" id="PF00570">
    <property type="entry name" value="HRDC"/>
    <property type="match status" value="1"/>
</dbReference>
<dbReference type="FunCoup" id="B0WJH9">
    <property type="interactions" value="149"/>
</dbReference>
<feature type="compositionally biased region" description="Polar residues" evidence="23">
    <location>
        <begin position="313"/>
        <end position="325"/>
    </location>
</feature>
<dbReference type="Gene3D" id="1.10.10.10">
    <property type="entry name" value="Winged helix-like DNA-binding domain superfamily/Winged helix DNA-binding domain"/>
    <property type="match status" value="1"/>
</dbReference>
<dbReference type="Gene3D" id="1.10.150.80">
    <property type="entry name" value="HRDC domain"/>
    <property type="match status" value="1"/>
</dbReference>
<accession>B0WJH9</accession>
<dbReference type="GO" id="GO:0046872">
    <property type="term" value="F:metal ion binding"/>
    <property type="evidence" value="ECO:0007669"/>
    <property type="project" value="UniProtKB-KW"/>
</dbReference>
<dbReference type="Proteomes" id="UP000002320">
    <property type="component" value="Unassembled WGS sequence"/>
</dbReference>
<evidence type="ECO:0000256" key="16">
    <source>
        <dbReference type="ARBA" id="ARBA00034617"/>
    </source>
</evidence>
<dbReference type="InterPro" id="IPR032284">
    <property type="entry name" value="RecQ_Zn-bd"/>
</dbReference>
<dbReference type="CDD" id="cd18794">
    <property type="entry name" value="SF2_C_RecQ"/>
    <property type="match status" value="1"/>
</dbReference>
<evidence type="ECO:0000256" key="21">
    <source>
        <dbReference type="ARBA" id="ARBA00076065"/>
    </source>
</evidence>
<dbReference type="InterPro" id="IPR001650">
    <property type="entry name" value="Helicase_C-like"/>
</dbReference>
<dbReference type="HOGENOM" id="CLU_004749_0_0_1"/>
<dbReference type="GO" id="GO:0006260">
    <property type="term" value="P:DNA replication"/>
    <property type="evidence" value="ECO:0007669"/>
    <property type="project" value="UniProtKB-KW"/>
</dbReference>
<feature type="compositionally biased region" description="Polar residues" evidence="23">
    <location>
        <begin position="439"/>
        <end position="457"/>
    </location>
</feature>
<feature type="region of interest" description="Disordered" evidence="23">
    <location>
        <begin position="494"/>
        <end position="513"/>
    </location>
</feature>
<keyword evidence="14" id="KW-0413">Isomerase</keyword>